<gene>
    <name evidence="1" type="ORF">M378DRAFT_129291</name>
</gene>
<dbReference type="EMBL" id="KN818276">
    <property type="protein sequence ID" value="KIL62047.1"/>
    <property type="molecule type" value="Genomic_DNA"/>
</dbReference>
<dbReference type="HOGENOM" id="CLU_120113_0_0_1"/>
<reference evidence="1 2" key="1">
    <citation type="submission" date="2014-04" db="EMBL/GenBank/DDBJ databases">
        <title>Evolutionary Origins and Diversification of the Mycorrhizal Mutualists.</title>
        <authorList>
            <consortium name="DOE Joint Genome Institute"/>
            <consortium name="Mycorrhizal Genomics Consortium"/>
            <person name="Kohler A."/>
            <person name="Kuo A."/>
            <person name="Nagy L.G."/>
            <person name="Floudas D."/>
            <person name="Copeland A."/>
            <person name="Barry K.W."/>
            <person name="Cichocki N."/>
            <person name="Veneault-Fourrey C."/>
            <person name="LaButti K."/>
            <person name="Lindquist E.A."/>
            <person name="Lipzen A."/>
            <person name="Lundell T."/>
            <person name="Morin E."/>
            <person name="Murat C."/>
            <person name="Riley R."/>
            <person name="Ohm R."/>
            <person name="Sun H."/>
            <person name="Tunlid A."/>
            <person name="Henrissat B."/>
            <person name="Grigoriev I.V."/>
            <person name="Hibbett D.S."/>
            <person name="Martin F."/>
        </authorList>
    </citation>
    <scope>NUCLEOTIDE SEQUENCE [LARGE SCALE GENOMIC DNA]</scope>
    <source>
        <strain evidence="1 2">Koide BX008</strain>
    </source>
</reference>
<dbReference type="InParanoid" id="A0A0C2WKJ5"/>
<dbReference type="AlphaFoldDB" id="A0A0C2WKJ5"/>
<dbReference type="OrthoDB" id="2770090at2759"/>
<name>A0A0C2WKJ5_AMAMK</name>
<accession>A0A0C2WKJ5</accession>
<protein>
    <submittedName>
        <fullName evidence="1">Uncharacterized protein</fullName>
    </submittedName>
</protein>
<keyword evidence="2" id="KW-1185">Reference proteome</keyword>
<proteinExistence type="predicted"/>
<evidence type="ECO:0000313" key="2">
    <source>
        <dbReference type="Proteomes" id="UP000054549"/>
    </source>
</evidence>
<dbReference type="Proteomes" id="UP000054549">
    <property type="component" value="Unassembled WGS sequence"/>
</dbReference>
<evidence type="ECO:0000313" key="1">
    <source>
        <dbReference type="EMBL" id="KIL62047.1"/>
    </source>
</evidence>
<organism evidence="1 2">
    <name type="scientific">Amanita muscaria (strain Koide BX008)</name>
    <dbReference type="NCBI Taxonomy" id="946122"/>
    <lineage>
        <taxon>Eukaryota</taxon>
        <taxon>Fungi</taxon>
        <taxon>Dikarya</taxon>
        <taxon>Basidiomycota</taxon>
        <taxon>Agaricomycotina</taxon>
        <taxon>Agaricomycetes</taxon>
        <taxon>Agaricomycetidae</taxon>
        <taxon>Agaricales</taxon>
        <taxon>Pluteineae</taxon>
        <taxon>Amanitaceae</taxon>
        <taxon>Amanita</taxon>
    </lineage>
</organism>
<sequence length="178" mass="20809">MTRLVSEFTSLYRLFLRTVSTSVLHHPQATRNLRRLWRPVFEAGARVQQSPCDSQRTWLKLWNSRMNNTLALLYNSSQTRGLSHNLTRNLAWLVSSEQQRVRAYKLKAWDPKHPHAFTNLTEKAKKKQEEESKFKEFVARSWAPLNRVVELAEAKGGLTLGRIRVKGWKAKFLHDRGL</sequence>